<organism evidence="1 2">
    <name type="scientific">Epilithonimonas lactis</name>
    <dbReference type="NCBI Taxonomy" id="421072"/>
    <lineage>
        <taxon>Bacteria</taxon>
        <taxon>Pseudomonadati</taxon>
        <taxon>Bacteroidota</taxon>
        <taxon>Flavobacteriia</taxon>
        <taxon>Flavobacteriales</taxon>
        <taxon>Weeksellaceae</taxon>
        <taxon>Chryseobacterium group</taxon>
        <taxon>Epilithonimonas</taxon>
    </lineage>
</organism>
<dbReference type="RefSeq" id="WP_034974639.1">
    <property type="nucleotide sequence ID" value="NZ_FOFI01000004.1"/>
</dbReference>
<reference evidence="1 2" key="1">
    <citation type="submission" date="2014-07" db="EMBL/GenBank/DDBJ databases">
        <title>Epilithonimonas lactis LMG 22401 Genome.</title>
        <authorList>
            <person name="Pipes S.E."/>
            <person name="Stropko S.J."/>
        </authorList>
    </citation>
    <scope>NUCLEOTIDE SEQUENCE [LARGE SCALE GENOMIC DNA]</scope>
    <source>
        <strain evidence="1 2">LMG 24401</strain>
    </source>
</reference>
<name>A0A085BJM8_9FLAO</name>
<proteinExistence type="predicted"/>
<sequence length="224" mass="26159">MMNLIVIFLVMLLLFGLFFIKRSSSKIPQKIAEESGSLRVRRNEAHEKGITEEEIRTVLVSLNLAPFVIKLFDGTENLTKHGFYNVFLPPYSMIDQTKEEQAIYETGRYIPLFETMDDFLEVLAYDNVLQGFIRYCPENDLPLANYEVLTWDGTFIEQILEWYENNKTDGDILNICKLFGLKHSKEILESIHMNLGSKYTDEDRKNWVSKTIDEIDGRIKQNQQ</sequence>
<protein>
    <submittedName>
        <fullName evidence="1">Uncharacterized protein</fullName>
    </submittedName>
</protein>
<dbReference type="Proteomes" id="UP000028623">
    <property type="component" value="Unassembled WGS sequence"/>
</dbReference>
<evidence type="ECO:0000313" key="2">
    <source>
        <dbReference type="Proteomes" id="UP000028623"/>
    </source>
</evidence>
<keyword evidence="2" id="KW-1185">Reference proteome</keyword>
<dbReference type="STRING" id="421072.SAMN04488097_3188"/>
<dbReference type="EMBL" id="JPLY01000002">
    <property type="protein sequence ID" value="KFC22673.1"/>
    <property type="molecule type" value="Genomic_DNA"/>
</dbReference>
<evidence type="ECO:0000313" key="1">
    <source>
        <dbReference type="EMBL" id="KFC22673.1"/>
    </source>
</evidence>
<dbReference type="AlphaFoldDB" id="A0A085BJM8"/>
<accession>A0A085BJM8</accession>
<gene>
    <name evidence="1" type="ORF">IO89_06365</name>
</gene>
<comment type="caution">
    <text evidence="1">The sequence shown here is derived from an EMBL/GenBank/DDBJ whole genome shotgun (WGS) entry which is preliminary data.</text>
</comment>
<dbReference type="eggNOG" id="ENOG502ZU5U">
    <property type="taxonomic scope" value="Bacteria"/>
</dbReference>